<evidence type="ECO:0000256" key="1">
    <source>
        <dbReference type="SAM" id="MobiDB-lite"/>
    </source>
</evidence>
<reference evidence="2 3" key="1">
    <citation type="submission" date="2015-01" db="EMBL/GenBank/DDBJ databases">
        <title>Genome of allotetraploid Gossypium barbadense reveals genomic plasticity and fiber elongation in cotton evolution.</title>
        <authorList>
            <person name="Chen X."/>
            <person name="Liu X."/>
            <person name="Zhao B."/>
            <person name="Zheng H."/>
            <person name="Hu Y."/>
            <person name="Lu G."/>
            <person name="Yang C."/>
            <person name="Chen J."/>
            <person name="Shan C."/>
            <person name="Zhang L."/>
            <person name="Zhou Y."/>
            <person name="Wang L."/>
            <person name="Guo W."/>
            <person name="Bai Y."/>
            <person name="Ruan J."/>
            <person name="Shangguan X."/>
            <person name="Mao Y."/>
            <person name="Jiang J."/>
            <person name="Zhu Y."/>
            <person name="Lei J."/>
            <person name="Kang H."/>
            <person name="Chen S."/>
            <person name="He X."/>
            <person name="Wang R."/>
            <person name="Wang Y."/>
            <person name="Chen J."/>
            <person name="Wang L."/>
            <person name="Yu S."/>
            <person name="Wang B."/>
            <person name="Wei J."/>
            <person name="Song S."/>
            <person name="Lu X."/>
            <person name="Gao Z."/>
            <person name="Gu W."/>
            <person name="Deng X."/>
            <person name="Ma D."/>
            <person name="Wang S."/>
            <person name="Liang W."/>
            <person name="Fang L."/>
            <person name="Cai C."/>
            <person name="Zhu X."/>
            <person name="Zhou B."/>
            <person name="Zhang Y."/>
            <person name="Chen Z."/>
            <person name="Xu S."/>
            <person name="Zhu R."/>
            <person name="Wang S."/>
            <person name="Zhang T."/>
            <person name="Zhao G."/>
        </authorList>
    </citation>
    <scope>NUCLEOTIDE SEQUENCE [LARGE SCALE GENOMIC DNA]</scope>
    <source>
        <strain evidence="3">cv. Xinhai21</strain>
        <tissue evidence="2">Leaf</tissue>
    </source>
</reference>
<evidence type="ECO:0000313" key="3">
    <source>
        <dbReference type="Proteomes" id="UP000239757"/>
    </source>
</evidence>
<dbReference type="Proteomes" id="UP000239757">
    <property type="component" value="Unassembled WGS sequence"/>
</dbReference>
<accession>A0A2P5W8E7</accession>
<feature type="compositionally biased region" description="Polar residues" evidence="1">
    <location>
        <begin position="54"/>
        <end position="66"/>
    </location>
</feature>
<evidence type="ECO:0000313" key="2">
    <source>
        <dbReference type="EMBL" id="PPR87364.1"/>
    </source>
</evidence>
<gene>
    <name evidence="2" type="ORF">GOBAR_AA33326</name>
</gene>
<dbReference type="AlphaFoldDB" id="A0A2P5W8E7"/>
<proteinExistence type="predicted"/>
<dbReference type="EMBL" id="KZ668607">
    <property type="protein sequence ID" value="PPR87364.1"/>
    <property type="molecule type" value="Genomic_DNA"/>
</dbReference>
<protein>
    <submittedName>
        <fullName evidence="2">Uncharacterized protein</fullName>
    </submittedName>
</protein>
<feature type="region of interest" description="Disordered" evidence="1">
    <location>
        <begin position="47"/>
        <end position="66"/>
    </location>
</feature>
<sequence length="66" mass="7287">MDPSTSSKHLALGILYTTPEQEECNLHLYATSELALTRSMVKGCKRAVRKTHRTTPGTASTDRPPM</sequence>
<name>A0A2P5W8E7_GOSBA</name>
<organism evidence="2 3">
    <name type="scientific">Gossypium barbadense</name>
    <name type="common">Sea Island cotton</name>
    <name type="synonym">Hibiscus barbadensis</name>
    <dbReference type="NCBI Taxonomy" id="3634"/>
    <lineage>
        <taxon>Eukaryota</taxon>
        <taxon>Viridiplantae</taxon>
        <taxon>Streptophyta</taxon>
        <taxon>Embryophyta</taxon>
        <taxon>Tracheophyta</taxon>
        <taxon>Spermatophyta</taxon>
        <taxon>Magnoliopsida</taxon>
        <taxon>eudicotyledons</taxon>
        <taxon>Gunneridae</taxon>
        <taxon>Pentapetalae</taxon>
        <taxon>rosids</taxon>
        <taxon>malvids</taxon>
        <taxon>Malvales</taxon>
        <taxon>Malvaceae</taxon>
        <taxon>Malvoideae</taxon>
        <taxon>Gossypium</taxon>
    </lineage>
</organism>